<dbReference type="STRING" id="856736.SAMN04488058_11218"/>
<protein>
    <submittedName>
        <fullName evidence="4">Oxidoreductase family, C-terminal alpha/beta domain</fullName>
    </submittedName>
</protein>
<dbReference type="Proteomes" id="UP000199223">
    <property type="component" value="Unassembled WGS sequence"/>
</dbReference>
<dbReference type="InterPro" id="IPR000683">
    <property type="entry name" value="Gfo/Idh/MocA-like_OxRdtase_N"/>
</dbReference>
<dbReference type="InterPro" id="IPR051450">
    <property type="entry name" value="Gfo/Idh/MocA_Oxidoreductases"/>
</dbReference>
<dbReference type="Gene3D" id="3.30.360.10">
    <property type="entry name" value="Dihydrodipicolinate Reductase, domain 2"/>
    <property type="match status" value="1"/>
</dbReference>
<evidence type="ECO:0000313" key="4">
    <source>
        <dbReference type="EMBL" id="SEJ61493.1"/>
    </source>
</evidence>
<dbReference type="PANTHER" id="PTHR43377:SF2">
    <property type="entry name" value="BINDING ROSSMANN FOLD OXIDOREDUCTASE, PUTATIVE (AFU_ORTHOLOGUE AFUA_4G00560)-RELATED"/>
    <property type="match status" value="1"/>
</dbReference>
<dbReference type="InterPro" id="IPR036291">
    <property type="entry name" value="NAD(P)-bd_dom_sf"/>
</dbReference>
<feature type="region of interest" description="Disordered" evidence="1">
    <location>
        <begin position="415"/>
        <end position="436"/>
    </location>
</feature>
<evidence type="ECO:0000259" key="3">
    <source>
        <dbReference type="Pfam" id="PF02894"/>
    </source>
</evidence>
<evidence type="ECO:0000259" key="2">
    <source>
        <dbReference type="Pfam" id="PF01408"/>
    </source>
</evidence>
<keyword evidence="5" id="KW-1185">Reference proteome</keyword>
<dbReference type="Pfam" id="PF02894">
    <property type="entry name" value="GFO_IDH_MocA_C"/>
    <property type="match status" value="1"/>
</dbReference>
<accession>A0A1H7A758</accession>
<evidence type="ECO:0000256" key="1">
    <source>
        <dbReference type="SAM" id="MobiDB-lite"/>
    </source>
</evidence>
<sequence length="436" mass="46668">MKVGASHEEADMRGTPRVAILGCGNRGADVYARLLAAQGAAVTALVEPRPARLAEVAARHGLGPEHCFAHWDDFFALGRVADAVVIATPDDAHVEPCLRALALGYDVLLEKPICLDEADLARVLDAEARSAGRVTVCHVLRTTPFFQAVLRVLRSGQLGQLVGIQHAENVAWWHYAHAYVRGHWRASPPAAPFVLAKSSHDLDLLRAFAGTPPVEVHSSGALLHFRPEHAPAGAAERCVLCPVEACPYDARRIYAACSPDTWPASVLTAGGTRLEEALASGPYGECVYAGHNNVVDHQAVTVAFAGGVRAQLTVGALTHNNTRTLKLLGSHGELRGHLERGELELHDFRRGSPLRWQVDTAGNHGGGDAGLVTAWLRFLRGEAVVPTPLAESLDSHRIAFAAERSRLGGTVERLALQSSGPGERQAASEHKPSERL</sequence>
<gene>
    <name evidence="4" type="ORF">SAMN04488058_11218</name>
</gene>
<name>A0A1H7A758_9DEIO</name>
<feature type="domain" description="Gfo/Idh/MocA-like oxidoreductase C-terminal" evidence="3">
    <location>
        <begin position="153"/>
        <end position="406"/>
    </location>
</feature>
<dbReference type="Gene3D" id="3.40.50.720">
    <property type="entry name" value="NAD(P)-binding Rossmann-like Domain"/>
    <property type="match status" value="1"/>
</dbReference>
<organism evidence="4 5">
    <name type="scientific">Deinococcus reticulitermitis</name>
    <dbReference type="NCBI Taxonomy" id="856736"/>
    <lineage>
        <taxon>Bacteria</taxon>
        <taxon>Thermotogati</taxon>
        <taxon>Deinococcota</taxon>
        <taxon>Deinococci</taxon>
        <taxon>Deinococcales</taxon>
        <taxon>Deinococcaceae</taxon>
        <taxon>Deinococcus</taxon>
    </lineage>
</organism>
<reference evidence="5" key="1">
    <citation type="submission" date="2016-10" db="EMBL/GenBank/DDBJ databases">
        <authorList>
            <person name="Varghese N."/>
            <person name="Submissions S."/>
        </authorList>
    </citation>
    <scope>NUCLEOTIDE SEQUENCE [LARGE SCALE GENOMIC DNA]</scope>
    <source>
        <strain evidence="5">CGMCC 1.10218</strain>
    </source>
</reference>
<dbReference type="SUPFAM" id="SSF55347">
    <property type="entry name" value="Glyceraldehyde-3-phosphate dehydrogenase-like, C-terminal domain"/>
    <property type="match status" value="1"/>
</dbReference>
<dbReference type="AlphaFoldDB" id="A0A1H7A758"/>
<evidence type="ECO:0000313" key="5">
    <source>
        <dbReference type="Proteomes" id="UP000199223"/>
    </source>
</evidence>
<dbReference type="Pfam" id="PF01408">
    <property type="entry name" value="GFO_IDH_MocA"/>
    <property type="match status" value="1"/>
</dbReference>
<dbReference type="GO" id="GO:0000166">
    <property type="term" value="F:nucleotide binding"/>
    <property type="evidence" value="ECO:0007669"/>
    <property type="project" value="InterPro"/>
</dbReference>
<proteinExistence type="predicted"/>
<feature type="domain" description="Gfo/Idh/MocA-like oxidoreductase N-terminal" evidence="2">
    <location>
        <begin position="17"/>
        <end position="136"/>
    </location>
</feature>
<dbReference type="EMBL" id="FNZA01000012">
    <property type="protein sequence ID" value="SEJ61493.1"/>
    <property type="molecule type" value="Genomic_DNA"/>
</dbReference>
<feature type="compositionally biased region" description="Basic and acidic residues" evidence="1">
    <location>
        <begin position="426"/>
        <end position="436"/>
    </location>
</feature>
<dbReference type="InterPro" id="IPR004104">
    <property type="entry name" value="Gfo/Idh/MocA-like_OxRdtase_C"/>
</dbReference>
<dbReference type="PANTHER" id="PTHR43377">
    <property type="entry name" value="BILIVERDIN REDUCTASE A"/>
    <property type="match status" value="1"/>
</dbReference>
<dbReference type="SUPFAM" id="SSF51735">
    <property type="entry name" value="NAD(P)-binding Rossmann-fold domains"/>
    <property type="match status" value="1"/>
</dbReference>